<dbReference type="Proteomes" id="UP000824238">
    <property type="component" value="Unassembled WGS sequence"/>
</dbReference>
<comment type="subcellular location">
    <subcellularLocation>
        <location evidence="2">Cytoplasm</location>
    </subcellularLocation>
</comment>
<dbReference type="GO" id="GO:0030490">
    <property type="term" value="P:maturation of SSU-rRNA"/>
    <property type="evidence" value="ECO:0007669"/>
    <property type="project" value="UniProtKB-UniRule"/>
</dbReference>
<dbReference type="GO" id="GO:0043024">
    <property type="term" value="F:ribosomal small subunit binding"/>
    <property type="evidence" value="ECO:0007669"/>
    <property type="project" value="TreeGrafter"/>
</dbReference>
<dbReference type="GO" id="GO:0005829">
    <property type="term" value="C:cytosol"/>
    <property type="evidence" value="ECO:0007669"/>
    <property type="project" value="TreeGrafter"/>
</dbReference>
<comment type="caution">
    <text evidence="3">The sequence shown here is derived from an EMBL/GenBank/DDBJ whole genome shotgun (WGS) entry which is preliminary data.</text>
</comment>
<name>A0A9D1DJX6_9FIRM</name>
<evidence type="ECO:0000256" key="2">
    <source>
        <dbReference type="HAMAP-Rule" id="MF_00003"/>
    </source>
</evidence>
<dbReference type="Pfam" id="PF02033">
    <property type="entry name" value="RBFA"/>
    <property type="match status" value="1"/>
</dbReference>
<evidence type="ECO:0000313" key="3">
    <source>
        <dbReference type="EMBL" id="HIR54191.1"/>
    </source>
</evidence>
<dbReference type="InterPro" id="IPR015946">
    <property type="entry name" value="KH_dom-like_a/b"/>
</dbReference>
<dbReference type="InterPro" id="IPR020053">
    <property type="entry name" value="Ribosome-bd_factorA_CS"/>
</dbReference>
<reference evidence="3" key="2">
    <citation type="journal article" date="2021" name="PeerJ">
        <title>Extensive microbial diversity within the chicken gut microbiome revealed by metagenomics and culture.</title>
        <authorList>
            <person name="Gilroy R."/>
            <person name="Ravi A."/>
            <person name="Getino M."/>
            <person name="Pursley I."/>
            <person name="Horton D.L."/>
            <person name="Alikhan N.F."/>
            <person name="Baker D."/>
            <person name="Gharbi K."/>
            <person name="Hall N."/>
            <person name="Watson M."/>
            <person name="Adriaenssens E.M."/>
            <person name="Foster-Nyarko E."/>
            <person name="Jarju S."/>
            <person name="Secka A."/>
            <person name="Antonio M."/>
            <person name="Oren A."/>
            <person name="Chaudhuri R.R."/>
            <person name="La Ragione R."/>
            <person name="Hildebrand F."/>
            <person name="Pallen M.J."/>
        </authorList>
    </citation>
    <scope>NUCLEOTIDE SEQUENCE</scope>
    <source>
        <strain evidence="3">ChiGjej3B3-7149</strain>
    </source>
</reference>
<dbReference type="InterPro" id="IPR000238">
    <property type="entry name" value="RbfA"/>
</dbReference>
<dbReference type="InterPro" id="IPR023799">
    <property type="entry name" value="RbfA_dom_sf"/>
</dbReference>
<dbReference type="PANTHER" id="PTHR33515">
    <property type="entry name" value="RIBOSOME-BINDING FACTOR A, CHLOROPLASTIC-RELATED"/>
    <property type="match status" value="1"/>
</dbReference>
<gene>
    <name evidence="2 3" type="primary">rbfA</name>
    <name evidence="3" type="ORF">IAD36_01095</name>
</gene>
<dbReference type="PANTHER" id="PTHR33515:SF1">
    <property type="entry name" value="RIBOSOME-BINDING FACTOR A, CHLOROPLASTIC-RELATED"/>
    <property type="match status" value="1"/>
</dbReference>
<dbReference type="PROSITE" id="PS01319">
    <property type="entry name" value="RBFA"/>
    <property type="match status" value="1"/>
</dbReference>
<comment type="function">
    <text evidence="2">One of several proteins that assist in the late maturation steps of the functional core of the 30S ribosomal subunit. Associates with free 30S ribosomal subunits (but not with 30S subunits that are part of 70S ribosomes or polysomes). Required for efficient processing of 16S rRNA. May interact with the 5'-terminal helix region of 16S rRNA.</text>
</comment>
<dbReference type="Gene3D" id="3.30.300.20">
    <property type="match status" value="1"/>
</dbReference>
<keyword evidence="1 2" id="KW-0690">Ribosome biogenesis</keyword>
<organism evidence="3 4">
    <name type="scientific">Candidatus Scatomorpha intestinigallinarum</name>
    <dbReference type="NCBI Taxonomy" id="2840923"/>
    <lineage>
        <taxon>Bacteria</taxon>
        <taxon>Bacillati</taxon>
        <taxon>Bacillota</taxon>
        <taxon>Clostridia</taxon>
        <taxon>Eubacteriales</taxon>
        <taxon>Candidatus Scatomorpha</taxon>
    </lineage>
</organism>
<dbReference type="AlphaFoldDB" id="A0A9D1DJX6"/>
<dbReference type="NCBIfam" id="TIGR00082">
    <property type="entry name" value="rbfA"/>
    <property type="match status" value="1"/>
</dbReference>
<comment type="subunit">
    <text evidence="2">Monomer. Binds 30S ribosomal subunits, but not 50S ribosomal subunits or 70S ribosomes.</text>
</comment>
<accession>A0A9D1DJX6</accession>
<proteinExistence type="inferred from homology"/>
<sequence length="125" mass="14189">MANSTRMGRINDDIQLALSSLLRQVKDPRVQQGLISVTRVETTGDLRYAKVWLSVLGQVDERELKRGLKSCGPWLRRELGSSLSLRYTPELVFELDHSIEYGAHISRLIEELDTGREEEHGPDGE</sequence>
<protein>
    <recommendedName>
        <fullName evidence="2">Ribosome-binding factor A</fullName>
    </recommendedName>
</protein>
<dbReference type="SUPFAM" id="SSF89919">
    <property type="entry name" value="Ribosome-binding factor A, RbfA"/>
    <property type="match status" value="1"/>
</dbReference>
<comment type="similarity">
    <text evidence="2">Belongs to the RbfA family.</text>
</comment>
<evidence type="ECO:0000256" key="1">
    <source>
        <dbReference type="ARBA" id="ARBA00022517"/>
    </source>
</evidence>
<dbReference type="EMBL" id="DVHH01000027">
    <property type="protein sequence ID" value="HIR54191.1"/>
    <property type="molecule type" value="Genomic_DNA"/>
</dbReference>
<evidence type="ECO:0000313" key="4">
    <source>
        <dbReference type="Proteomes" id="UP000824238"/>
    </source>
</evidence>
<reference evidence="3" key="1">
    <citation type="submission" date="2020-10" db="EMBL/GenBank/DDBJ databases">
        <authorList>
            <person name="Gilroy R."/>
        </authorList>
    </citation>
    <scope>NUCLEOTIDE SEQUENCE</scope>
    <source>
        <strain evidence="3">ChiGjej3B3-7149</strain>
    </source>
</reference>
<keyword evidence="2" id="KW-0963">Cytoplasm</keyword>
<dbReference type="HAMAP" id="MF_00003">
    <property type="entry name" value="RbfA"/>
    <property type="match status" value="1"/>
</dbReference>